<dbReference type="InterPro" id="IPR036779">
    <property type="entry name" value="LysM_dom_sf"/>
</dbReference>
<dbReference type="Gene3D" id="1.10.530.10">
    <property type="match status" value="1"/>
</dbReference>
<protein>
    <submittedName>
        <fullName evidence="5">Transglycosylase family protein</fullName>
    </submittedName>
</protein>
<comment type="caution">
    <text evidence="5">The sequence shown here is derived from an EMBL/GenBank/DDBJ whole genome shotgun (WGS) entry which is preliminary data.</text>
</comment>
<dbReference type="RefSeq" id="WP_274046776.1">
    <property type="nucleotide sequence ID" value="NZ_JANCPR020000080.1"/>
</dbReference>
<dbReference type="Pfam" id="PF06737">
    <property type="entry name" value="Transglycosylas"/>
    <property type="match status" value="1"/>
</dbReference>
<feature type="compositionally biased region" description="Basic and acidic residues" evidence="3">
    <location>
        <begin position="260"/>
        <end position="278"/>
    </location>
</feature>
<dbReference type="InterPro" id="IPR052196">
    <property type="entry name" value="Bact_Kbp"/>
</dbReference>
<name>A0ABT7AAC9_9ACTN</name>
<dbReference type="PANTHER" id="PTHR34700:SF4">
    <property type="entry name" value="PHAGE-LIKE ELEMENT PBSX PROTEIN XKDP"/>
    <property type="match status" value="1"/>
</dbReference>
<proteinExistence type="inferred from homology"/>
<evidence type="ECO:0000256" key="3">
    <source>
        <dbReference type="SAM" id="MobiDB-lite"/>
    </source>
</evidence>
<accession>A0ABT7AAC9</accession>
<dbReference type="PANTHER" id="PTHR34700">
    <property type="entry name" value="POTASSIUM BINDING PROTEIN KBP"/>
    <property type="match status" value="1"/>
</dbReference>
<keyword evidence="6" id="KW-1185">Reference proteome</keyword>
<dbReference type="SUPFAM" id="SSF53955">
    <property type="entry name" value="Lysozyme-like"/>
    <property type="match status" value="1"/>
</dbReference>
<feature type="region of interest" description="Disordered" evidence="3">
    <location>
        <begin position="120"/>
        <end position="297"/>
    </location>
</feature>
<sequence length="329" mass="33900">MRSGNGRHRRPRQAPALFVAAGVTGAGIAIPLLGATGAQAADAGTWDRVAQCESGGEWSANAANGRYGGLQLTLQLWEEHGGTKYAERPDLASRSQQIAVADEVLFEEGAQVFEDCAETAGLTDTQGQPPNVDPGDESGDGSRDEAGGGGYPAPSDPSEPSEPPSSGPSDPPSSSEPSDPPSSEPSAPPSAGPSDRPSEPSGKPSEQPSGKPSEKPSDPPSSELPTDPSDAPVDPAQPAQPGGDRGWGDGEEADSGNGKHRGDPGDREHPSRGGDRDHGGKHRVQAGDSLSQIADQEHVPGGWTALYERNRDVVGDDPDLILPGQNLRY</sequence>
<dbReference type="InterPro" id="IPR018392">
    <property type="entry name" value="LysM"/>
</dbReference>
<dbReference type="Proteomes" id="UP001214441">
    <property type="component" value="Unassembled WGS sequence"/>
</dbReference>
<dbReference type="InterPro" id="IPR023346">
    <property type="entry name" value="Lysozyme-like_dom_sf"/>
</dbReference>
<dbReference type="Gene3D" id="3.10.350.10">
    <property type="entry name" value="LysM domain"/>
    <property type="match status" value="1"/>
</dbReference>
<reference evidence="5 6" key="1">
    <citation type="submission" date="2023-05" db="EMBL/GenBank/DDBJ databases">
        <title>Streptantibioticus silvisoli sp. nov., acidotolerant actinomycetes 1 from pine litter.</title>
        <authorList>
            <person name="Swiecimska M."/>
            <person name="Golinska P."/>
            <person name="Sangal V."/>
            <person name="Wachnowicz B."/>
            <person name="Goodfellow M."/>
        </authorList>
    </citation>
    <scope>NUCLEOTIDE SEQUENCE [LARGE SCALE GENOMIC DNA]</scope>
    <source>
        <strain evidence="5 6">DSM 42109</strain>
    </source>
</reference>
<evidence type="ECO:0000313" key="5">
    <source>
        <dbReference type="EMBL" id="MDJ1138285.1"/>
    </source>
</evidence>
<evidence type="ECO:0000256" key="1">
    <source>
        <dbReference type="ARBA" id="ARBA00010830"/>
    </source>
</evidence>
<feature type="compositionally biased region" description="Pro residues" evidence="3">
    <location>
        <begin position="178"/>
        <end position="191"/>
    </location>
</feature>
<gene>
    <name evidence="5" type="ORF">NMN56_041285</name>
</gene>
<feature type="compositionally biased region" description="Pro residues" evidence="3">
    <location>
        <begin position="154"/>
        <end position="171"/>
    </location>
</feature>
<keyword evidence="2" id="KW-0378">Hydrolase</keyword>
<dbReference type="CDD" id="cd13925">
    <property type="entry name" value="RPF"/>
    <property type="match status" value="1"/>
</dbReference>
<organism evidence="5 6">
    <name type="scientific">Streptomyces iconiensis</name>
    <dbReference type="NCBI Taxonomy" id="1384038"/>
    <lineage>
        <taxon>Bacteria</taxon>
        <taxon>Bacillati</taxon>
        <taxon>Actinomycetota</taxon>
        <taxon>Actinomycetes</taxon>
        <taxon>Kitasatosporales</taxon>
        <taxon>Streptomycetaceae</taxon>
        <taxon>Streptomyces</taxon>
    </lineage>
</organism>
<dbReference type="PROSITE" id="PS51782">
    <property type="entry name" value="LYSM"/>
    <property type="match status" value="1"/>
</dbReference>
<dbReference type="InterPro" id="IPR010618">
    <property type="entry name" value="RPF"/>
</dbReference>
<comment type="similarity">
    <text evidence="1">Belongs to the transglycosylase family. Rpf subfamily.</text>
</comment>
<evidence type="ECO:0000256" key="2">
    <source>
        <dbReference type="ARBA" id="ARBA00022801"/>
    </source>
</evidence>
<feature type="compositionally biased region" description="Low complexity" evidence="3">
    <location>
        <begin position="220"/>
        <end position="241"/>
    </location>
</feature>
<dbReference type="EMBL" id="JANCPR020000080">
    <property type="protein sequence ID" value="MDJ1138285.1"/>
    <property type="molecule type" value="Genomic_DNA"/>
</dbReference>
<dbReference type="CDD" id="cd00118">
    <property type="entry name" value="LysM"/>
    <property type="match status" value="1"/>
</dbReference>
<feature type="domain" description="LysM" evidence="4">
    <location>
        <begin position="280"/>
        <end position="329"/>
    </location>
</feature>
<evidence type="ECO:0000259" key="4">
    <source>
        <dbReference type="PROSITE" id="PS51782"/>
    </source>
</evidence>
<evidence type="ECO:0000313" key="6">
    <source>
        <dbReference type="Proteomes" id="UP001214441"/>
    </source>
</evidence>